<feature type="binding site" evidence="5">
    <location>
        <position position="178"/>
    </location>
    <ligand>
        <name>NADP(+)</name>
        <dbReference type="ChEBI" id="CHEBI:58349"/>
    </ligand>
</feature>
<sequence>MTGGSRGIGRAIALTLSAQGAKVAICARSLEAAQKVVAEMEATGAEGLAAAADISRESEADGLIQAAMKRFGRLDILINNAGITKDGLLIRMKEEDWDAVLDVNLKGAFLTTRAALRPMLRAQAGRIVNISSVAGTMGIPGQANYSAAKAGLNGFTKAVAKEVASRSITVNAVAPGFIETEMTAVLSEDRKRTYLSQIPMGRFGASEEVAALVAFLVSEAASYITGQVITIDGGLRT</sequence>
<evidence type="ECO:0000256" key="1">
    <source>
        <dbReference type="ARBA" id="ARBA00006484"/>
    </source>
</evidence>
<comment type="function">
    <text evidence="6">Catalyzes the NADPH-dependent reduction of beta-ketoacyl-ACP substrates to beta-hydroxyacyl-ACP products, the first reductive step in the elongation cycle of fatty acid biosynthesis.</text>
</comment>
<dbReference type="InterPro" id="IPR057326">
    <property type="entry name" value="KR_dom"/>
</dbReference>
<dbReference type="GO" id="GO:0004316">
    <property type="term" value="F:3-oxoacyl-[acyl-carrier-protein] reductase (NADPH) activity"/>
    <property type="evidence" value="ECO:0007669"/>
    <property type="project" value="UniProtKB-UniRule"/>
</dbReference>
<protein>
    <recommendedName>
        <fullName evidence="6">3-oxoacyl-[acyl-carrier-protein] reductase</fullName>
        <ecNumber evidence="6">1.1.1.100</ecNumber>
    </recommendedName>
</protein>
<comment type="pathway">
    <text evidence="6">Lipid metabolism; fatty acid biosynthesis.</text>
</comment>
<dbReference type="PRINTS" id="PR00081">
    <property type="entry name" value="GDHRDH"/>
</dbReference>
<feature type="domain" description="Ketoreductase" evidence="7">
    <location>
        <begin position="2"/>
        <end position="181"/>
    </location>
</feature>
<evidence type="ECO:0000256" key="2">
    <source>
        <dbReference type="ARBA" id="ARBA00022857"/>
    </source>
</evidence>
<dbReference type="CDD" id="cd05333">
    <property type="entry name" value="BKR_SDR_c"/>
    <property type="match status" value="1"/>
</dbReference>
<dbReference type="EMBL" id="CABIKM010000011">
    <property type="protein sequence ID" value="VUZ84340.1"/>
    <property type="molecule type" value="Genomic_DNA"/>
</dbReference>
<proteinExistence type="inferred from homology"/>
<dbReference type="PROSITE" id="PS00061">
    <property type="entry name" value="ADH_SHORT"/>
    <property type="match status" value="1"/>
</dbReference>
<dbReference type="UniPathway" id="UPA00094"/>
<evidence type="ECO:0000313" key="8">
    <source>
        <dbReference type="EMBL" id="VUZ84340.1"/>
    </source>
</evidence>
<dbReference type="Gene3D" id="3.40.50.720">
    <property type="entry name" value="NAD(P)-binding Rossmann-like Domain"/>
    <property type="match status" value="1"/>
</dbReference>
<keyword evidence="3 6" id="KW-0560">Oxidoreductase</keyword>
<dbReference type="InterPro" id="IPR050259">
    <property type="entry name" value="SDR"/>
</dbReference>
<keyword evidence="6" id="KW-0443">Lipid metabolism</keyword>
<keyword evidence="2 5" id="KW-0521">NADP</keyword>
<dbReference type="InterPro" id="IPR002347">
    <property type="entry name" value="SDR_fam"/>
</dbReference>
<evidence type="ECO:0000256" key="6">
    <source>
        <dbReference type="RuleBase" id="RU366074"/>
    </source>
</evidence>
<dbReference type="InterPro" id="IPR020904">
    <property type="entry name" value="Sc_DH/Rdtase_CS"/>
</dbReference>
<dbReference type="PANTHER" id="PTHR42879:SF2">
    <property type="entry name" value="3-OXOACYL-[ACYL-CARRIER-PROTEIN] REDUCTASE FABG"/>
    <property type="match status" value="1"/>
</dbReference>
<dbReference type="GO" id="GO:0006633">
    <property type="term" value="P:fatty acid biosynthetic process"/>
    <property type="evidence" value="ECO:0007669"/>
    <property type="project" value="UniProtKB-UniPathway"/>
</dbReference>
<evidence type="ECO:0000256" key="4">
    <source>
        <dbReference type="PIRSR" id="PIRSR611284-1"/>
    </source>
</evidence>
<keyword evidence="6" id="KW-0276">Fatty acid metabolism</keyword>
<dbReference type="SMART" id="SM00822">
    <property type="entry name" value="PKS_KR"/>
    <property type="match status" value="1"/>
</dbReference>
<dbReference type="InterPro" id="IPR036291">
    <property type="entry name" value="NAD(P)-bd_dom_sf"/>
</dbReference>
<comment type="similarity">
    <text evidence="1 6">Belongs to the short-chain dehydrogenases/reductases (SDR) family.</text>
</comment>
<comment type="subunit">
    <text evidence="6">Homotetramer.</text>
</comment>
<evidence type="ECO:0000259" key="7">
    <source>
        <dbReference type="SMART" id="SM00822"/>
    </source>
</evidence>
<dbReference type="InterPro" id="IPR011284">
    <property type="entry name" value="3oxo_ACP_reduc"/>
</dbReference>
<comment type="catalytic activity">
    <reaction evidence="6">
        <text>a (3R)-hydroxyacyl-[ACP] + NADP(+) = a 3-oxoacyl-[ACP] + NADPH + H(+)</text>
        <dbReference type="Rhea" id="RHEA:17397"/>
        <dbReference type="Rhea" id="RHEA-COMP:9916"/>
        <dbReference type="Rhea" id="RHEA-COMP:9945"/>
        <dbReference type="ChEBI" id="CHEBI:15378"/>
        <dbReference type="ChEBI" id="CHEBI:57783"/>
        <dbReference type="ChEBI" id="CHEBI:58349"/>
        <dbReference type="ChEBI" id="CHEBI:78776"/>
        <dbReference type="ChEBI" id="CHEBI:78827"/>
        <dbReference type="EC" id="1.1.1.100"/>
    </reaction>
</comment>
<feature type="binding site" evidence="5">
    <location>
        <begin position="3"/>
        <end position="6"/>
    </location>
    <ligand>
        <name>NADP(+)</name>
        <dbReference type="ChEBI" id="CHEBI:58349"/>
    </ligand>
</feature>
<dbReference type="NCBIfam" id="TIGR01830">
    <property type="entry name" value="3oxo_ACP_reduc"/>
    <property type="match status" value="1"/>
</dbReference>
<dbReference type="Proteomes" id="UP000334340">
    <property type="component" value="Unassembled WGS sequence"/>
</dbReference>
<reference evidence="8 9" key="1">
    <citation type="submission" date="2019-07" db="EMBL/GenBank/DDBJ databases">
        <authorList>
            <person name="Cremers G."/>
        </authorList>
    </citation>
    <scope>NUCLEOTIDE SEQUENCE [LARGE SCALE GENOMIC DNA]</scope>
</reference>
<dbReference type="PANTHER" id="PTHR42879">
    <property type="entry name" value="3-OXOACYL-(ACYL-CARRIER-PROTEIN) REDUCTASE"/>
    <property type="match status" value="1"/>
</dbReference>
<accession>A0A564ZG85</accession>
<keyword evidence="6" id="KW-0275">Fatty acid biosynthesis</keyword>
<dbReference type="NCBIfam" id="NF009466">
    <property type="entry name" value="PRK12826.1-2"/>
    <property type="match status" value="1"/>
</dbReference>
<name>A0A564ZG85_9BACT</name>
<dbReference type="Pfam" id="PF13561">
    <property type="entry name" value="adh_short_C2"/>
    <property type="match status" value="1"/>
</dbReference>
<dbReference type="EC" id="1.1.1.100" evidence="6"/>
<organism evidence="8 9">
    <name type="scientific">Candidatus Methylomirabilis lanthanidiphila</name>
    <dbReference type="NCBI Taxonomy" id="2211376"/>
    <lineage>
        <taxon>Bacteria</taxon>
        <taxon>Candidatus Methylomirabilota</taxon>
        <taxon>Candidatus Methylomirabilia</taxon>
        <taxon>Candidatus Methylomirabilales</taxon>
        <taxon>Candidatus Methylomirabilaceae</taxon>
        <taxon>Candidatus Methylomirabilis</taxon>
    </lineage>
</organism>
<evidence type="ECO:0000313" key="9">
    <source>
        <dbReference type="Proteomes" id="UP000334340"/>
    </source>
</evidence>
<evidence type="ECO:0000256" key="5">
    <source>
        <dbReference type="PIRSR" id="PIRSR611284-2"/>
    </source>
</evidence>
<dbReference type="FunFam" id="3.40.50.720:FF:000115">
    <property type="entry name" value="3-oxoacyl-[acyl-carrier-protein] reductase FabG"/>
    <property type="match status" value="1"/>
</dbReference>
<feature type="active site" description="Proton acceptor" evidence="4">
    <location>
        <position position="145"/>
    </location>
</feature>
<keyword evidence="6" id="KW-0444">Lipid biosynthesis</keyword>
<gene>
    <name evidence="8" type="ORF">MELA_00711</name>
</gene>
<feature type="binding site" evidence="5">
    <location>
        <begin position="145"/>
        <end position="149"/>
    </location>
    <ligand>
        <name>NADP(+)</name>
        <dbReference type="ChEBI" id="CHEBI:58349"/>
    </ligand>
</feature>
<dbReference type="PRINTS" id="PR00080">
    <property type="entry name" value="SDRFAMILY"/>
</dbReference>
<dbReference type="GO" id="GO:0051287">
    <property type="term" value="F:NAD binding"/>
    <property type="evidence" value="ECO:0007669"/>
    <property type="project" value="UniProtKB-UniRule"/>
</dbReference>
<feature type="binding site" evidence="5">
    <location>
        <position position="80"/>
    </location>
    <ligand>
        <name>NADP(+)</name>
        <dbReference type="ChEBI" id="CHEBI:58349"/>
    </ligand>
</feature>
<dbReference type="NCBIfam" id="NF005559">
    <property type="entry name" value="PRK07231.1"/>
    <property type="match status" value="1"/>
</dbReference>
<evidence type="ECO:0000256" key="3">
    <source>
        <dbReference type="ARBA" id="ARBA00023002"/>
    </source>
</evidence>
<dbReference type="AlphaFoldDB" id="A0A564ZG85"/>
<keyword evidence="9" id="KW-1185">Reference proteome</keyword>
<dbReference type="SUPFAM" id="SSF51735">
    <property type="entry name" value="NAD(P)-binding Rossmann-fold domains"/>
    <property type="match status" value="1"/>
</dbReference>